<evidence type="ECO:0000313" key="4">
    <source>
        <dbReference type="Proteomes" id="UP000002256"/>
    </source>
</evidence>
<keyword evidence="3" id="KW-0614">Plasmid</keyword>
<proteinExistence type="predicted"/>
<gene>
    <name evidence="3" type="ordered locus">Rleg_5430</name>
</gene>
<dbReference type="HOGENOM" id="CLU_145409_0_0_5"/>
<keyword evidence="2" id="KW-1133">Transmembrane helix</keyword>
<geneLocation type="plasmid" evidence="3 4">
    <name>pR132503</name>
</geneLocation>
<evidence type="ECO:0000313" key="3">
    <source>
        <dbReference type="EMBL" id="ACS60256.1"/>
    </source>
</evidence>
<dbReference type="KEGG" id="rlg:Rleg_5430"/>
<dbReference type="AlphaFoldDB" id="C6B8L8"/>
<feature type="region of interest" description="Disordered" evidence="1">
    <location>
        <begin position="1"/>
        <end position="69"/>
    </location>
</feature>
<feature type="compositionally biased region" description="Low complexity" evidence="1">
    <location>
        <begin position="29"/>
        <end position="42"/>
    </location>
</feature>
<feature type="compositionally biased region" description="Basic and acidic residues" evidence="1">
    <location>
        <begin position="1"/>
        <end position="14"/>
    </location>
</feature>
<feature type="transmembrane region" description="Helical" evidence="2">
    <location>
        <begin position="93"/>
        <end position="112"/>
    </location>
</feature>
<name>C6B8L8_RHILS</name>
<reference evidence="3 4" key="1">
    <citation type="journal article" date="2010" name="Stand. Genomic Sci.">
        <title>Complete genome sequence of Rhizobium leguminosarum bv. trifolii strain WSM1325, an effective microsymbiont of annual Mediterranean clovers.</title>
        <authorList>
            <person name="Reeve W."/>
            <person name="O'Hara G."/>
            <person name="Chain P."/>
            <person name="Ardley J."/>
            <person name="Brau L."/>
            <person name="Nandesena K."/>
            <person name="Tiwari R."/>
            <person name="Copeland A."/>
            <person name="Nolan M."/>
            <person name="Han C."/>
            <person name="Brettin T."/>
            <person name="Land M."/>
            <person name="Ovchinikova G."/>
            <person name="Ivanova N."/>
            <person name="Mavromatis K."/>
            <person name="Markowitz V."/>
            <person name="Kyrpides N."/>
            <person name="Melino V."/>
            <person name="Denton M."/>
            <person name="Yates R."/>
            <person name="Howieson J."/>
        </authorList>
    </citation>
    <scope>NUCLEOTIDE SEQUENCE [LARGE SCALE GENOMIC DNA]</scope>
    <source>
        <strain evidence="4">WSM1325</strain>
        <plasmid evidence="4">Plasmid pR132503</plasmid>
    </source>
</reference>
<dbReference type="EMBL" id="CP001625">
    <property type="protein sequence ID" value="ACS60256.1"/>
    <property type="molecule type" value="Genomic_DNA"/>
</dbReference>
<evidence type="ECO:0000256" key="1">
    <source>
        <dbReference type="SAM" id="MobiDB-lite"/>
    </source>
</evidence>
<protein>
    <submittedName>
        <fullName evidence="3">Uncharacterized protein</fullName>
    </submittedName>
</protein>
<keyword evidence="2" id="KW-0812">Transmembrane</keyword>
<keyword evidence="2" id="KW-0472">Membrane</keyword>
<accession>C6B8L8</accession>
<evidence type="ECO:0000256" key="2">
    <source>
        <dbReference type="SAM" id="Phobius"/>
    </source>
</evidence>
<organism evidence="3 4">
    <name type="scientific">Rhizobium leguminosarum bv. trifolii (strain WSM1325)</name>
    <dbReference type="NCBI Taxonomy" id="395491"/>
    <lineage>
        <taxon>Bacteria</taxon>
        <taxon>Pseudomonadati</taxon>
        <taxon>Pseudomonadota</taxon>
        <taxon>Alphaproteobacteria</taxon>
        <taxon>Hyphomicrobiales</taxon>
        <taxon>Rhizobiaceae</taxon>
        <taxon>Rhizobium/Agrobacterium group</taxon>
        <taxon>Rhizobium</taxon>
    </lineage>
</organism>
<dbReference type="OrthoDB" id="8283114at2"/>
<sequence length="113" mass="12099">MIKKDSKTAAEVRGRIQSGDSGDIRSGFDPAAAPLETDAEAAGQPMNPEEIETALHTQNWGAADRQRNYDVAMREPGSAGTIPQTTRSNPLRIFITTLALVALAVAIASWIYS</sequence>
<dbReference type="Proteomes" id="UP000002256">
    <property type="component" value="Plasmid pR132503"/>
</dbReference>